<dbReference type="Pfam" id="PF20684">
    <property type="entry name" value="Fung_rhodopsin"/>
    <property type="match status" value="1"/>
</dbReference>
<dbReference type="PANTHER" id="PTHR33048:SF134">
    <property type="entry name" value="INTEGRAL MEMBRANE PROTEIN"/>
    <property type="match status" value="1"/>
</dbReference>
<dbReference type="InterPro" id="IPR049326">
    <property type="entry name" value="Rhodopsin_dom_fungi"/>
</dbReference>
<proteinExistence type="inferred from homology"/>
<comment type="subcellular location">
    <subcellularLocation>
        <location evidence="1">Membrane</location>
        <topology evidence="1">Multi-pass membrane protein</topology>
    </subcellularLocation>
</comment>
<dbReference type="OrthoDB" id="5393606at2759"/>
<protein>
    <recommendedName>
        <fullName evidence="8">Rhodopsin domain-containing protein</fullName>
    </recommendedName>
</protein>
<organism evidence="9 10">
    <name type="scientific">Lophiostoma macrostomum CBS 122681</name>
    <dbReference type="NCBI Taxonomy" id="1314788"/>
    <lineage>
        <taxon>Eukaryota</taxon>
        <taxon>Fungi</taxon>
        <taxon>Dikarya</taxon>
        <taxon>Ascomycota</taxon>
        <taxon>Pezizomycotina</taxon>
        <taxon>Dothideomycetes</taxon>
        <taxon>Pleosporomycetidae</taxon>
        <taxon>Pleosporales</taxon>
        <taxon>Lophiostomataceae</taxon>
        <taxon>Lophiostoma</taxon>
    </lineage>
</organism>
<feature type="transmembrane region" description="Helical" evidence="7">
    <location>
        <begin position="68"/>
        <end position="87"/>
    </location>
</feature>
<evidence type="ECO:0000256" key="7">
    <source>
        <dbReference type="SAM" id="Phobius"/>
    </source>
</evidence>
<dbReference type="EMBL" id="MU004564">
    <property type="protein sequence ID" value="KAF2648019.1"/>
    <property type="molecule type" value="Genomic_DNA"/>
</dbReference>
<gene>
    <name evidence="9" type="ORF">K491DRAFT_722941</name>
</gene>
<keyword evidence="3 7" id="KW-1133">Transmembrane helix</keyword>
<dbReference type="PANTHER" id="PTHR33048">
    <property type="entry name" value="PTH11-LIKE INTEGRAL MEMBRANE PROTEIN (AFU_ORTHOLOGUE AFUA_5G11245)"/>
    <property type="match status" value="1"/>
</dbReference>
<evidence type="ECO:0000256" key="2">
    <source>
        <dbReference type="ARBA" id="ARBA00022692"/>
    </source>
</evidence>
<sequence>MPVPIGQLDILKAQEDLNIVWMAYYLVSTILPIYGVFCGVGIFLTVLRIWVRIHFARETFRNPLGLDDLFIVLGLIVVSTCTGIQFYNGLKGTGGGPANKQEQQIIIGHKVDYTMLIIEKLAFGFIKLSLLFFFRRIFGFWPSFRRWNNILIGLVAAWTIAFALADLLLCGTHIEMHWAIDQAPGKKYCGSTGALLIAFAITSVLTDAMVLSLPLPYIGKLQMARARKWAASFIFLLGGISTLAGVFRSIFLCVSVSQGWFGWGYKTGPGYVEPLVLQIFNPTFWVMMEMYLGTWAANLPALAPLMRSMNAKYRLYSSTVYRKLSFTHAPGSGGTGRKGSGPDEWLTVARQPESGNSSSLNENAGENGNALQVRIESGHMSDVDEFRV</sequence>
<feature type="transmembrane region" description="Helical" evidence="7">
    <location>
        <begin position="22"/>
        <end position="47"/>
    </location>
</feature>
<keyword evidence="2 7" id="KW-0812">Transmembrane</keyword>
<feature type="transmembrane region" description="Helical" evidence="7">
    <location>
        <begin position="230"/>
        <end position="263"/>
    </location>
</feature>
<keyword evidence="4 7" id="KW-0472">Membrane</keyword>
<dbReference type="Proteomes" id="UP000799324">
    <property type="component" value="Unassembled WGS sequence"/>
</dbReference>
<accession>A0A6A6SJV3</accession>
<keyword evidence="10" id="KW-1185">Reference proteome</keyword>
<feature type="compositionally biased region" description="Polar residues" evidence="6">
    <location>
        <begin position="353"/>
        <end position="366"/>
    </location>
</feature>
<feature type="transmembrane region" description="Helical" evidence="7">
    <location>
        <begin position="121"/>
        <end position="138"/>
    </location>
</feature>
<evidence type="ECO:0000256" key="5">
    <source>
        <dbReference type="ARBA" id="ARBA00038359"/>
    </source>
</evidence>
<evidence type="ECO:0000256" key="4">
    <source>
        <dbReference type="ARBA" id="ARBA00023136"/>
    </source>
</evidence>
<dbReference type="AlphaFoldDB" id="A0A6A6SJV3"/>
<dbReference type="InterPro" id="IPR052337">
    <property type="entry name" value="SAT4-like"/>
</dbReference>
<evidence type="ECO:0000259" key="8">
    <source>
        <dbReference type="Pfam" id="PF20684"/>
    </source>
</evidence>
<evidence type="ECO:0000256" key="1">
    <source>
        <dbReference type="ARBA" id="ARBA00004141"/>
    </source>
</evidence>
<evidence type="ECO:0000313" key="9">
    <source>
        <dbReference type="EMBL" id="KAF2648019.1"/>
    </source>
</evidence>
<feature type="transmembrane region" description="Helical" evidence="7">
    <location>
        <begin position="283"/>
        <end position="305"/>
    </location>
</feature>
<reference evidence="9" key="1">
    <citation type="journal article" date="2020" name="Stud. Mycol.">
        <title>101 Dothideomycetes genomes: a test case for predicting lifestyles and emergence of pathogens.</title>
        <authorList>
            <person name="Haridas S."/>
            <person name="Albert R."/>
            <person name="Binder M."/>
            <person name="Bloem J."/>
            <person name="Labutti K."/>
            <person name="Salamov A."/>
            <person name="Andreopoulos B."/>
            <person name="Baker S."/>
            <person name="Barry K."/>
            <person name="Bills G."/>
            <person name="Bluhm B."/>
            <person name="Cannon C."/>
            <person name="Castanera R."/>
            <person name="Culley D."/>
            <person name="Daum C."/>
            <person name="Ezra D."/>
            <person name="Gonzalez J."/>
            <person name="Henrissat B."/>
            <person name="Kuo A."/>
            <person name="Liang C."/>
            <person name="Lipzen A."/>
            <person name="Lutzoni F."/>
            <person name="Magnuson J."/>
            <person name="Mondo S."/>
            <person name="Nolan M."/>
            <person name="Ohm R."/>
            <person name="Pangilinan J."/>
            <person name="Park H.-J."/>
            <person name="Ramirez L."/>
            <person name="Alfaro M."/>
            <person name="Sun H."/>
            <person name="Tritt A."/>
            <person name="Yoshinaga Y."/>
            <person name="Zwiers L.-H."/>
            <person name="Turgeon B."/>
            <person name="Goodwin S."/>
            <person name="Spatafora J."/>
            <person name="Crous P."/>
            <person name="Grigoriev I."/>
        </authorList>
    </citation>
    <scope>NUCLEOTIDE SEQUENCE</scope>
    <source>
        <strain evidence="9">CBS 122681</strain>
    </source>
</reference>
<comment type="similarity">
    <text evidence="5">Belongs to the SAT4 family.</text>
</comment>
<name>A0A6A6SJV3_9PLEO</name>
<evidence type="ECO:0000313" key="10">
    <source>
        <dbReference type="Proteomes" id="UP000799324"/>
    </source>
</evidence>
<evidence type="ECO:0000256" key="3">
    <source>
        <dbReference type="ARBA" id="ARBA00022989"/>
    </source>
</evidence>
<feature type="transmembrane region" description="Helical" evidence="7">
    <location>
        <begin position="194"/>
        <end position="218"/>
    </location>
</feature>
<dbReference type="GO" id="GO:0016020">
    <property type="term" value="C:membrane"/>
    <property type="evidence" value="ECO:0007669"/>
    <property type="project" value="UniProtKB-SubCell"/>
</dbReference>
<feature type="transmembrane region" description="Helical" evidence="7">
    <location>
        <begin position="150"/>
        <end position="174"/>
    </location>
</feature>
<evidence type="ECO:0000256" key="6">
    <source>
        <dbReference type="SAM" id="MobiDB-lite"/>
    </source>
</evidence>
<feature type="domain" description="Rhodopsin" evidence="8">
    <location>
        <begin position="56"/>
        <end position="307"/>
    </location>
</feature>
<feature type="region of interest" description="Disordered" evidence="6">
    <location>
        <begin position="330"/>
        <end position="366"/>
    </location>
</feature>